<name>A0A0E9M0E0_9BACT</name>
<evidence type="ECO:0000259" key="8">
    <source>
        <dbReference type="Pfam" id="PF02687"/>
    </source>
</evidence>
<protein>
    <submittedName>
        <fullName evidence="10">ABC transporter, permease protein</fullName>
    </submittedName>
</protein>
<comment type="similarity">
    <text evidence="2">Belongs to the ABC-4 integral membrane protein family. LolC/E subfamily.</text>
</comment>
<proteinExistence type="inferred from homology"/>
<dbReference type="GO" id="GO:0098797">
    <property type="term" value="C:plasma membrane protein complex"/>
    <property type="evidence" value="ECO:0007669"/>
    <property type="project" value="TreeGrafter"/>
</dbReference>
<keyword evidence="3" id="KW-1003">Cell membrane</keyword>
<dbReference type="GO" id="GO:0044874">
    <property type="term" value="P:lipoprotein localization to outer membrane"/>
    <property type="evidence" value="ECO:0007669"/>
    <property type="project" value="TreeGrafter"/>
</dbReference>
<evidence type="ECO:0000256" key="5">
    <source>
        <dbReference type="ARBA" id="ARBA00022989"/>
    </source>
</evidence>
<keyword evidence="5 7" id="KW-1133">Transmembrane helix</keyword>
<evidence type="ECO:0000256" key="3">
    <source>
        <dbReference type="ARBA" id="ARBA00022475"/>
    </source>
</evidence>
<feature type="transmembrane region" description="Helical" evidence="7">
    <location>
        <begin position="335"/>
        <end position="360"/>
    </location>
</feature>
<evidence type="ECO:0000256" key="7">
    <source>
        <dbReference type="SAM" id="Phobius"/>
    </source>
</evidence>
<feature type="domain" description="MacB-like periplasmic core" evidence="9">
    <location>
        <begin position="2"/>
        <end position="174"/>
    </location>
</feature>
<dbReference type="InterPro" id="IPR003838">
    <property type="entry name" value="ABC3_permease_C"/>
</dbReference>
<dbReference type="AlphaFoldDB" id="A0A0E9M0E0"/>
<evidence type="ECO:0000256" key="2">
    <source>
        <dbReference type="ARBA" id="ARBA00005236"/>
    </source>
</evidence>
<dbReference type="PANTHER" id="PTHR30489:SF0">
    <property type="entry name" value="LIPOPROTEIN-RELEASING SYSTEM TRANSMEMBRANE PROTEIN LOLE"/>
    <property type="match status" value="1"/>
</dbReference>
<evidence type="ECO:0000259" key="9">
    <source>
        <dbReference type="Pfam" id="PF12704"/>
    </source>
</evidence>
<dbReference type="Proteomes" id="UP000032900">
    <property type="component" value="Unassembled WGS sequence"/>
</dbReference>
<evidence type="ECO:0000256" key="6">
    <source>
        <dbReference type="ARBA" id="ARBA00023136"/>
    </source>
</evidence>
<keyword evidence="11" id="KW-1185">Reference proteome</keyword>
<sequence>MVVMILSLAIGNGFKKEIREKIIGFGSHIQVVNYDFNFSYESNPIIHDAQLVESIKDISGVLNVQRFATKPGLIKTDDEMQGVVLKGIGSDYNASFLESILTRGQLPDILSDQPSTHILISETLSQMLGIEVGDDIFMYFFQDQIRARRYTISGIYNSHLPDLDKLYVIADIRQIQGLNNWSDAQIAGYEIIIDDFDQTDQKGIAVYDVTADYISPDGHLLRTQTIRQTQPQIFGWLDLLDMNIAVIILLIVLVAGFNMISGLLILILERTNMIGILKALGMADWPLRRIFLYLATRIAARGLIWGNIIGISIAVVQKQFGVFELDPANYFLSTVPIMLTPLHLLLLNLGAVLVIFLMMIGPSYLAARISPVKAIQFE</sequence>
<dbReference type="EMBL" id="BAZW01000034">
    <property type="protein sequence ID" value="GAO30949.1"/>
    <property type="molecule type" value="Genomic_DNA"/>
</dbReference>
<evidence type="ECO:0000313" key="11">
    <source>
        <dbReference type="Proteomes" id="UP000032900"/>
    </source>
</evidence>
<dbReference type="PANTHER" id="PTHR30489">
    <property type="entry name" value="LIPOPROTEIN-RELEASING SYSTEM TRANSMEMBRANE PROTEIN LOLE"/>
    <property type="match status" value="1"/>
</dbReference>
<keyword evidence="4 7" id="KW-0812">Transmembrane</keyword>
<dbReference type="STRING" id="1236989.JCM15548_13272"/>
<comment type="caution">
    <text evidence="10">The sequence shown here is derived from an EMBL/GenBank/DDBJ whole genome shotgun (WGS) entry which is preliminary data.</text>
</comment>
<accession>A0A0E9M0E0</accession>
<evidence type="ECO:0000313" key="10">
    <source>
        <dbReference type="EMBL" id="GAO30949.1"/>
    </source>
</evidence>
<evidence type="ECO:0000256" key="1">
    <source>
        <dbReference type="ARBA" id="ARBA00004651"/>
    </source>
</evidence>
<evidence type="ECO:0000256" key="4">
    <source>
        <dbReference type="ARBA" id="ARBA00022692"/>
    </source>
</evidence>
<dbReference type="Pfam" id="PF02687">
    <property type="entry name" value="FtsX"/>
    <property type="match status" value="1"/>
</dbReference>
<dbReference type="InterPro" id="IPR025857">
    <property type="entry name" value="MacB_PCD"/>
</dbReference>
<comment type="subcellular location">
    <subcellularLocation>
        <location evidence="1">Cell membrane</location>
        <topology evidence="1">Multi-pass membrane protein</topology>
    </subcellularLocation>
</comment>
<keyword evidence="6 7" id="KW-0472">Membrane</keyword>
<feature type="domain" description="ABC3 transporter permease C-terminal" evidence="8">
    <location>
        <begin position="246"/>
        <end position="371"/>
    </location>
</feature>
<gene>
    <name evidence="10" type="ORF">JCM15548_13272</name>
</gene>
<feature type="transmembrane region" description="Helical" evidence="7">
    <location>
        <begin position="290"/>
        <end position="315"/>
    </location>
</feature>
<organism evidence="10 11">
    <name type="scientific">Geofilum rubicundum JCM 15548</name>
    <dbReference type="NCBI Taxonomy" id="1236989"/>
    <lineage>
        <taxon>Bacteria</taxon>
        <taxon>Pseudomonadati</taxon>
        <taxon>Bacteroidota</taxon>
        <taxon>Bacteroidia</taxon>
        <taxon>Marinilabiliales</taxon>
        <taxon>Marinilabiliaceae</taxon>
        <taxon>Geofilum</taxon>
    </lineage>
</organism>
<reference evidence="10 11" key="1">
    <citation type="journal article" date="2015" name="Microbes Environ.">
        <title>Distribution and evolution of nitrogen fixation genes in the phylum bacteroidetes.</title>
        <authorList>
            <person name="Inoue J."/>
            <person name="Oshima K."/>
            <person name="Suda W."/>
            <person name="Sakamoto M."/>
            <person name="Iino T."/>
            <person name="Noda S."/>
            <person name="Hongoh Y."/>
            <person name="Hattori M."/>
            <person name="Ohkuma M."/>
        </authorList>
    </citation>
    <scope>NUCLEOTIDE SEQUENCE [LARGE SCALE GENOMIC DNA]</scope>
    <source>
        <strain evidence="10">JCM 15548</strain>
    </source>
</reference>
<feature type="transmembrane region" description="Helical" evidence="7">
    <location>
        <begin position="244"/>
        <end position="269"/>
    </location>
</feature>
<dbReference type="InterPro" id="IPR051447">
    <property type="entry name" value="Lipoprotein-release_system"/>
</dbReference>
<dbReference type="Pfam" id="PF12704">
    <property type="entry name" value="MacB_PCD"/>
    <property type="match status" value="1"/>
</dbReference>